<sequence>MTASNCSASIISSKFSPAVSSSSKSPCGICCSCPWSPIVTVEFGPQHETDIQKIFSEPITFGPRSPL</sequence>
<evidence type="ECO:0000256" key="1">
    <source>
        <dbReference type="SAM" id="MobiDB-lite"/>
    </source>
</evidence>
<accession>A0A653C1A8</accession>
<dbReference type="EMBL" id="CAACVG010006790">
    <property type="protein sequence ID" value="VEN41736.1"/>
    <property type="molecule type" value="Genomic_DNA"/>
</dbReference>
<reference evidence="2 3" key="1">
    <citation type="submission" date="2019-01" db="EMBL/GenBank/DDBJ databases">
        <authorList>
            <person name="Sayadi A."/>
        </authorList>
    </citation>
    <scope>NUCLEOTIDE SEQUENCE [LARGE SCALE GENOMIC DNA]</scope>
</reference>
<feature type="compositionally biased region" description="Low complexity" evidence="1">
    <location>
        <begin position="9"/>
        <end position="21"/>
    </location>
</feature>
<feature type="region of interest" description="Disordered" evidence="1">
    <location>
        <begin position="1"/>
        <end position="21"/>
    </location>
</feature>
<dbReference type="AlphaFoldDB" id="A0A653C1A8"/>
<evidence type="ECO:0000313" key="2">
    <source>
        <dbReference type="EMBL" id="VEN41736.1"/>
    </source>
</evidence>
<gene>
    <name evidence="2" type="ORF">CALMAC_LOCUS5466</name>
</gene>
<evidence type="ECO:0000313" key="3">
    <source>
        <dbReference type="Proteomes" id="UP000410492"/>
    </source>
</evidence>
<protein>
    <submittedName>
        <fullName evidence="2">Uncharacterized protein</fullName>
    </submittedName>
</protein>
<keyword evidence="3" id="KW-1185">Reference proteome</keyword>
<proteinExistence type="predicted"/>
<dbReference type="Proteomes" id="UP000410492">
    <property type="component" value="Unassembled WGS sequence"/>
</dbReference>
<organism evidence="2 3">
    <name type="scientific">Callosobruchus maculatus</name>
    <name type="common">Southern cowpea weevil</name>
    <name type="synonym">Pulse bruchid</name>
    <dbReference type="NCBI Taxonomy" id="64391"/>
    <lineage>
        <taxon>Eukaryota</taxon>
        <taxon>Metazoa</taxon>
        <taxon>Ecdysozoa</taxon>
        <taxon>Arthropoda</taxon>
        <taxon>Hexapoda</taxon>
        <taxon>Insecta</taxon>
        <taxon>Pterygota</taxon>
        <taxon>Neoptera</taxon>
        <taxon>Endopterygota</taxon>
        <taxon>Coleoptera</taxon>
        <taxon>Polyphaga</taxon>
        <taxon>Cucujiformia</taxon>
        <taxon>Chrysomeloidea</taxon>
        <taxon>Chrysomelidae</taxon>
        <taxon>Bruchinae</taxon>
        <taxon>Bruchini</taxon>
        <taxon>Callosobruchus</taxon>
    </lineage>
</organism>
<name>A0A653C1A8_CALMS</name>